<evidence type="ECO:0000313" key="4">
    <source>
        <dbReference type="Proteomes" id="UP000233435"/>
    </source>
</evidence>
<name>A0A2N3HFZ6_9FLAO</name>
<feature type="transmembrane region" description="Helical" evidence="1">
    <location>
        <begin position="145"/>
        <end position="167"/>
    </location>
</feature>
<feature type="transmembrane region" description="Helical" evidence="1">
    <location>
        <begin position="6"/>
        <end position="25"/>
    </location>
</feature>
<sequence>MSSSIVIWVLIAVSFTSYFIISAVYKKLGVNNLQSALLATNGLRLLNLKHILGIILFGIIFYTILPESRFLVDVIEIPRLYVLLPFFVIVFLCTYISEVSVKKQTLNRTHISGYYLSNAWVYFSIRFAFLLSYEFFFRGVLLFQFLEHVTLFSSIFYSTILYVLIHIFDSRKEILGTIPFGFVLCLFTYYSNSVWYAFFIHIALSAVYEISMFYTLTLKNKTLS</sequence>
<dbReference type="InterPro" id="IPR003675">
    <property type="entry name" value="Rce1/LyrA-like_dom"/>
</dbReference>
<dbReference type="AlphaFoldDB" id="A0A2N3HFZ6"/>
<accession>A0A2N3HFZ6</accession>
<dbReference type="GO" id="GO:0080120">
    <property type="term" value="P:CAAX-box protein maturation"/>
    <property type="evidence" value="ECO:0007669"/>
    <property type="project" value="UniProtKB-ARBA"/>
</dbReference>
<comment type="caution">
    <text evidence="3">The sequence shown here is derived from an EMBL/GenBank/DDBJ whole genome shotgun (WGS) entry which is preliminary data.</text>
</comment>
<keyword evidence="4" id="KW-1185">Reference proteome</keyword>
<proteinExistence type="predicted"/>
<feature type="domain" description="CAAX prenyl protease 2/Lysostaphin resistance protein A-like" evidence="2">
    <location>
        <begin position="127"/>
        <end position="205"/>
    </location>
</feature>
<evidence type="ECO:0000313" key="3">
    <source>
        <dbReference type="EMBL" id="PKQ43909.1"/>
    </source>
</evidence>
<feature type="transmembrane region" description="Helical" evidence="1">
    <location>
        <begin position="113"/>
        <end position="133"/>
    </location>
</feature>
<evidence type="ECO:0000256" key="1">
    <source>
        <dbReference type="SAM" id="Phobius"/>
    </source>
</evidence>
<organism evidence="3 4">
    <name type="scientific">Confluentibacter flavum</name>
    <dbReference type="NCBI Taxonomy" id="1909700"/>
    <lineage>
        <taxon>Bacteria</taxon>
        <taxon>Pseudomonadati</taxon>
        <taxon>Bacteroidota</taxon>
        <taxon>Flavobacteriia</taxon>
        <taxon>Flavobacteriales</taxon>
        <taxon>Flavobacteriaceae</taxon>
        <taxon>Confluentibacter</taxon>
    </lineage>
</organism>
<protein>
    <recommendedName>
        <fullName evidence="2">CAAX prenyl protease 2/Lysostaphin resistance protein A-like domain-containing protein</fullName>
    </recommendedName>
</protein>
<feature type="transmembrane region" description="Helical" evidence="1">
    <location>
        <begin position="80"/>
        <end position="101"/>
    </location>
</feature>
<dbReference type="Pfam" id="PF02517">
    <property type="entry name" value="Rce1-like"/>
    <property type="match status" value="1"/>
</dbReference>
<dbReference type="OrthoDB" id="978156at2"/>
<gene>
    <name evidence="3" type="ORF">CSW08_15935</name>
</gene>
<reference evidence="3 4" key="1">
    <citation type="submission" date="2017-12" db="EMBL/GenBank/DDBJ databases">
        <title>Confluentibacter flavum sp. nov., isolated from the saline lake.</title>
        <authorList>
            <person name="Yu L."/>
        </authorList>
    </citation>
    <scope>NUCLEOTIDE SEQUENCE [LARGE SCALE GENOMIC DNA]</scope>
    <source>
        <strain evidence="3 4">3B</strain>
    </source>
</reference>
<dbReference type="RefSeq" id="WP_106660861.1">
    <property type="nucleotide sequence ID" value="NZ_PJEO01000054.1"/>
</dbReference>
<keyword evidence="1" id="KW-1133">Transmembrane helix</keyword>
<feature type="transmembrane region" description="Helical" evidence="1">
    <location>
        <begin position="174"/>
        <end position="190"/>
    </location>
</feature>
<dbReference type="GO" id="GO:0004175">
    <property type="term" value="F:endopeptidase activity"/>
    <property type="evidence" value="ECO:0007669"/>
    <property type="project" value="UniProtKB-ARBA"/>
</dbReference>
<dbReference type="EMBL" id="PJEO01000054">
    <property type="protein sequence ID" value="PKQ43909.1"/>
    <property type="molecule type" value="Genomic_DNA"/>
</dbReference>
<feature type="transmembrane region" description="Helical" evidence="1">
    <location>
        <begin position="196"/>
        <end position="216"/>
    </location>
</feature>
<feature type="transmembrane region" description="Helical" evidence="1">
    <location>
        <begin position="46"/>
        <end position="65"/>
    </location>
</feature>
<keyword evidence="1" id="KW-0472">Membrane</keyword>
<evidence type="ECO:0000259" key="2">
    <source>
        <dbReference type="Pfam" id="PF02517"/>
    </source>
</evidence>
<dbReference type="Proteomes" id="UP000233435">
    <property type="component" value="Unassembled WGS sequence"/>
</dbReference>
<keyword evidence="1" id="KW-0812">Transmembrane</keyword>